<sequence length="16" mass="1969">MRPRPRVLQITIHHKS</sequence>
<reference evidence="1" key="2">
    <citation type="journal article" date="2015" name="Data Brief">
        <title>Shoot transcriptome of the giant reed, Arundo donax.</title>
        <authorList>
            <person name="Barrero R.A."/>
            <person name="Guerrero F.D."/>
            <person name="Moolhuijzen P."/>
            <person name="Goolsby J.A."/>
            <person name="Tidwell J."/>
            <person name="Bellgard S.E."/>
            <person name="Bellgard M.I."/>
        </authorList>
    </citation>
    <scope>NUCLEOTIDE SEQUENCE</scope>
    <source>
        <tissue evidence="1">Shoot tissue taken approximately 20 cm above the soil surface</tissue>
    </source>
</reference>
<proteinExistence type="predicted"/>
<name>A0A0A9HMQ4_ARUDO</name>
<accession>A0A0A9HMQ4</accession>
<organism evidence="1">
    <name type="scientific">Arundo donax</name>
    <name type="common">Giant reed</name>
    <name type="synonym">Donax arundinaceus</name>
    <dbReference type="NCBI Taxonomy" id="35708"/>
    <lineage>
        <taxon>Eukaryota</taxon>
        <taxon>Viridiplantae</taxon>
        <taxon>Streptophyta</taxon>
        <taxon>Embryophyta</taxon>
        <taxon>Tracheophyta</taxon>
        <taxon>Spermatophyta</taxon>
        <taxon>Magnoliopsida</taxon>
        <taxon>Liliopsida</taxon>
        <taxon>Poales</taxon>
        <taxon>Poaceae</taxon>
        <taxon>PACMAD clade</taxon>
        <taxon>Arundinoideae</taxon>
        <taxon>Arundineae</taxon>
        <taxon>Arundo</taxon>
    </lineage>
</organism>
<dbReference type="EMBL" id="GBRH01160802">
    <property type="protein sequence ID" value="JAE37094.1"/>
    <property type="molecule type" value="Transcribed_RNA"/>
</dbReference>
<evidence type="ECO:0000313" key="1">
    <source>
        <dbReference type="EMBL" id="JAE37094.1"/>
    </source>
</evidence>
<reference evidence="1" key="1">
    <citation type="submission" date="2014-09" db="EMBL/GenBank/DDBJ databases">
        <authorList>
            <person name="Magalhaes I.L.F."/>
            <person name="Oliveira U."/>
            <person name="Santos F.R."/>
            <person name="Vidigal T.H.D.A."/>
            <person name="Brescovit A.D."/>
            <person name="Santos A.J."/>
        </authorList>
    </citation>
    <scope>NUCLEOTIDE SEQUENCE</scope>
    <source>
        <tissue evidence="1">Shoot tissue taken approximately 20 cm above the soil surface</tissue>
    </source>
</reference>
<protein>
    <submittedName>
        <fullName evidence="1">Uncharacterized protein</fullName>
    </submittedName>
</protein>
<dbReference type="AlphaFoldDB" id="A0A0A9HMQ4"/>